<name>A0ABY7CK85_9BASI</name>
<keyword evidence="3" id="KW-1185">Reference proteome</keyword>
<dbReference type="PANTHER" id="PTHR33339:SF1">
    <property type="entry name" value="LYSM DOMAIN-CONTAINING PROTEIN"/>
    <property type="match status" value="1"/>
</dbReference>
<dbReference type="Proteomes" id="UP001164743">
    <property type="component" value="Chromosome 6A"/>
</dbReference>
<accession>A0ABY7CK85</accession>
<dbReference type="GeneID" id="77810851"/>
<dbReference type="Pfam" id="PF25278">
    <property type="entry name" value="DUF7872"/>
    <property type="match status" value="1"/>
</dbReference>
<sequence length="198" mass="21629">MDVSYLLSNAQAETQAKLSDATKKVLENGISTDEGIYGVLKGGAFLNNHFSATERSEDEIRSAISAVARARLIAAIWKATKPCTQDGTNGALPGDDVMMNIVQSFKGKLLEHFPSAKLLSAKYNLTTQYFVEHSWDCQQKYGSYNYDPYKKTILPANPDAECIVSLSVCDLTRKDLQKAANKMGALKACRDVGQLPGI</sequence>
<dbReference type="InterPro" id="IPR057194">
    <property type="entry name" value="DUF7872"/>
</dbReference>
<dbReference type="PANTHER" id="PTHR33339">
    <property type="entry name" value="LYSM DOMAIN-CONTAINING PROTEIN"/>
    <property type="match status" value="1"/>
</dbReference>
<dbReference type="EMBL" id="CP110426">
    <property type="protein sequence ID" value="WAQ85641.1"/>
    <property type="molecule type" value="Genomic_DNA"/>
</dbReference>
<evidence type="ECO:0000313" key="2">
    <source>
        <dbReference type="EMBL" id="WAQ85641.1"/>
    </source>
</evidence>
<feature type="domain" description="DUF7872" evidence="1">
    <location>
        <begin position="2"/>
        <end position="196"/>
    </location>
</feature>
<organism evidence="2 3">
    <name type="scientific">Puccinia triticina</name>
    <dbReference type="NCBI Taxonomy" id="208348"/>
    <lineage>
        <taxon>Eukaryota</taxon>
        <taxon>Fungi</taxon>
        <taxon>Dikarya</taxon>
        <taxon>Basidiomycota</taxon>
        <taxon>Pucciniomycotina</taxon>
        <taxon>Pucciniomycetes</taxon>
        <taxon>Pucciniales</taxon>
        <taxon>Pucciniaceae</taxon>
        <taxon>Puccinia</taxon>
    </lineage>
</organism>
<proteinExistence type="predicted"/>
<dbReference type="RefSeq" id="XP_053021196.1">
    <property type="nucleotide sequence ID" value="XM_053169956.1"/>
</dbReference>
<gene>
    <name evidence="2" type="ORF">PtA15_6A269</name>
</gene>
<protein>
    <recommendedName>
        <fullName evidence="1">DUF7872 domain-containing protein</fullName>
    </recommendedName>
</protein>
<evidence type="ECO:0000313" key="3">
    <source>
        <dbReference type="Proteomes" id="UP001164743"/>
    </source>
</evidence>
<evidence type="ECO:0000259" key="1">
    <source>
        <dbReference type="Pfam" id="PF25278"/>
    </source>
</evidence>
<reference evidence="2" key="1">
    <citation type="submission" date="2022-10" db="EMBL/GenBank/DDBJ databases">
        <title>Puccinia triticina Genome sequencing and assembly.</title>
        <authorList>
            <person name="Li C."/>
        </authorList>
    </citation>
    <scope>NUCLEOTIDE SEQUENCE</scope>
    <source>
        <strain evidence="2">Pt15</strain>
    </source>
</reference>